<name>A0A1F7IMJ6_9BACT</name>
<feature type="transmembrane region" description="Helical" evidence="1">
    <location>
        <begin position="142"/>
        <end position="166"/>
    </location>
</feature>
<comment type="caution">
    <text evidence="2">The sequence shown here is derived from an EMBL/GenBank/DDBJ whole genome shotgun (WGS) entry which is preliminary data.</text>
</comment>
<organism evidence="2 3">
    <name type="scientific">Candidatus Roizmanbacteria bacterium RIFCSPLOWO2_01_FULL_37_16</name>
    <dbReference type="NCBI Taxonomy" id="1802058"/>
    <lineage>
        <taxon>Bacteria</taxon>
        <taxon>Candidatus Roizmaniibacteriota</taxon>
    </lineage>
</organism>
<keyword evidence="1" id="KW-0812">Transmembrane</keyword>
<reference evidence="2 3" key="1">
    <citation type="journal article" date="2016" name="Nat. Commun.">
        <title>Thousands of microbial genomes shed light on interconnected biogeochemical processes in an aquifer system.</title>
        <authorList>
            <person name="Anantharaman K."/>
            <person name="Brown C.T."/>
            <person name="Hug L.A."/>
            <person name="Sharon I."/>
            <person name="Castelle C.J."/>
            <person name="Probst A.J."/>
            <person name="Thomas B.C."/>
            <person name="Singh A."/>
            <person name="Wilkins M.J."/>
            <person name="Karaoz U."/>
            <person name="Brodie E.L."/>
            <person name="Williams K.H."/>
            <person name="Hubbard S.S."/>
            <person name="Banfield J.F."/>
        </authorList>
    </citation>
    <scope>NUCLEOTIDE SEQUENCE [LARGE SCALE GENOMIC DNA]</scope>
</reference>
<keyword evidence="1" id="KW-1133">Transmembrane helix</keyword>
<sequence length="273" mass="32364">MVKKYLSVFIITVKEYFVYRLNFVLWRFRVILNILIPLFLWSAVFDKNTFIGSYDKIQFISYLLFGNLIATFVFGTRTFDISSDINDGKIINALLKPVSFFNYHFAREIADKALNLFFAIFEILFLIWLFKLNFIYPRNLLLFLPIFVNSVLISYFINLSLAFIGFWTTEVWPIRFIFIILLSFVAGNYFPLDILPPTIYKLILFTPFPYMFYLPAKILISHSTTSNVANAMKQWNNEAMILIFLSYFWLLASYFLARLVWQKGIKSFSFWGR</sequence>
<gene>
    <name evidence="2" type="ORF">A3B40_05430</name>
</gene>
<dbReference type="InterPro" id="IPR010390">
    <property type="entry name" value="ABC-2_transporter-like"/>
</dbReference>
<dbReference type="PANTHER" id="PTHR36832:SF1">
    <property type="entry name" value="SLR1174 PROTEIN"/>
    <property type="match status" value="1"/>
</dbReference>
<dbReference type="EMBL" id="MGAI01000026">
    <property type="protein sequence ID" value="OGK44596.1"/>
    <property type="molecule type" value="Genomic_DNA"/>
</dbReference>
<feature type="transmembrane region" description="Helical" evidence="1">
    <location>
        <begin position="24"/>
        <end position="45"/>
    </location>
</feature>
<feature type="transmembrane region" description="Helical" evidence="1">
    <location>
        <begin position="113"/>
        <end position="130"/>
    </location>
</feature>
<evidence type="ECO:0000256" key="1">
    <source>
        <dbReference type="SAM" id="Phobius"/>
    </source>
</evidence>
<proteinExistence type="predicted"/>
<feature type="transmembrane region" description="Helical" evidence="1">
    <location>
        <begin position="240"/>
        <end position="261"/>
    </location>
</feature>
<evidence type="ECO:0000313" key="2">
    <source>
        <dbReference type="EMBL" id="OGK44596.1"/>
    </source>
</evidence>
<feature type="transmembrane region" description="Helical" evidence="1">
    <location>
        <begin position="202"/>
        <end position="220"/>
    </location>
</feature>
<keyword evidence="1" id="KW-0472">Membrane</keyword>
<dbReference type="Pfam" id="PF06182">
    <property type="entry name" value="ABC2_membrane_6"/>
    <property type="match status" value="1"/>
</dbReference>
<dbReference type="AlphaFoldDB" id="A0A1F7IMJ6"/>
<evidence type="ECO:0000313" key="3">
    <source>
        <dbReference type="Proteomes" id="UP000178040"/>
    </source>
</evidence>
<dbReference type="PANTHER" id="PTHR36832">
    <property type="entry name" value="SLR1174 PROTEIN-RELATED"/>
    <property type="match status" value="1"/>
</dbReference>
<feature type="transmembrane region" description="Helical" evidence="1">
    <location>
        <begin position="57"/>
        <end position="75"/>
    </location>
</feature>
<protein>
    <recommendedName>
        <fullName evidence="4">ABC-2 type transporter domain-containing protein</fullName>
    </recommendedName>
</protein>
<accession>A0A1F7IMJ6</accession>
<feature type="transmembrane region" description="Helical" evidence="1">
    <location>
        <begin position="172"/>
        <end position="190"/>
    </location>
</feature>
<evidence type="ECO:0008006" key="4">
    <source>
        <dbReference type="Google" id="ProtNLM"/>
    </source>
</evidence>
<dbReference type="Proteomes" id="UP000178040">
    <property type="component" value="Unassembled WGS sequence"/>
</dbReference>